<dbReference type="AlphaFoldDB" id="A0A4S3TH97"/>
<organism evidence="2 3">
    <name type="scientific">Salinadaptatus halalkaliphilus</name>
    <dbReference type="NCBI Taxonomy" id="2419781"/>
    <lineage>
        <taxon>Archaea</taxon>
        <taxon>Methanobacteriati</taxon>
        <taxon>Methanobacteriota</taxon>
        <taxon>Stenosarchaea group</taxon>
        <taxon>Halobacteria</taxon>
        <taxon>Halobacteriales</taxon>
        <taxon>Natrialbaceae</taxon>
        <taxon>Salinadaptatus</taxon>
    </lineage>
</organism>
<keyword evidence="1" id="KW-1133">Transmembrane helix</keyword>
<dbReference type="InterPro" id="IPR055943">
    <property type="entry name" value="DUF7521"/>
</dbReference>
<comment type="caution">
    <text evidence="2">The sequence shown here is derived from an EMBL/GenBank/DDBJ whole genome shotgun (WGS) entry which is preliminary data.</text>
</comment>
<dbReference type="EMBL" id="RBZW01000066">
    <property type="protein sequence ID" value="THE63339.1"/>
    <property type="molecule type" value="Genomic_DNA"/>
</dbReference>
<dbReference type="Pfam" id="PF24365">
    <property type="entry name" value="DUF7521"/>
    <property type="match status" value="2"/>
</dbReference>
<feature type="transmembrane region" description="Helical" evidence="1">
    <location>
        <begin position="200"/>
        <end position="218"/>
    </location>
</feature>
<feature type="transmembrane region" description="Helical" evidence="1">
    <location>
        <begin position="171"/>
        <end position="194"/>
    </location>
</feature>
<accession>A0A4S3TH97</accession>
<dbReference type="RefSeq" id="WP_141466186.1">
    <property type="nucleotide sequence ID" value="NZ_RBZW01000066.1"/>
</dbReference>
<dbReference type="OrthoDB" id="221164at2157"/>
<sequence length="224" mass="22980">MTGIEITVEGGSTAVGLFAFGLAFATIVVGVWIALVAYRGYRRSGERSVLFLAVGIALASTVRTSASIVFSTAGASSVVTNAVAVSSQFAGLVLILYAIYGRPERHGGRAVAAAVLGGLLTLIVPFVVIDTFGPNESLVEAGLNGLPAIVGAFVTIQAYRGYRRYGQRPMLLLAVGLGLLTVGSFGTITGLYVLTTVSDAGALVVIGSVELGGLLAILRSLTRE</sequence>
<reference evidence="2 3" key="1">
    <citation type="submission" date="2018-10" db="EMBL/GenBank/DDBJ databases">
        <title>Natronolimnobius sp. XQ-INN 246 isolated from Inner Mongolia Autonomous Region of China.</title>
        <authorList>
            <person name="Xue Q."/>
        </authorList>
    </citation>
    <scope>NUCLEOTIDE SEQUENCE [LARGE SCALE GENOMIC DNA]</scope>
    <source>
        <strain evidence="2 3">XQ-INN 246</strain>
    </source>
</reference>
<feature type="transmembrane region" description="Helical" evidence="1">
    <location>
        <begin position="141"/>
        <end position="159"/>
    </location>
</feature>
<feature type="transmembrane region" description="Helical" evidence="1">
    <location>
        <begin position="15"/>
        <end position="37"/>
    </location>
</feature>
<keyword evidence="3" id="KW-1185">Reference proteome</keyword>
<dbReference type="Proteomes" id="UP000318864">
    <property type="component" value="Unassembled WGS sequence"/>
</dbReference>
<feature type="transmembrane region" description="Helical" evidence="1">
    <location>
        <begin position="111"/>
        <end position="129"/>
    </location>
</feature>
<keyword evidence="1" id="KW-0812">Transmembrane</keyword>
<feature type="transmembrane region" description="Helical" evidence="1">
    <location>
        <begin position="78"/>
        <end position="99"/>
    </location>
</feature>
<keyword evidence="1" id="KW-0472">Membrane</keyword>
<name>A0A4S3TH97_9EURY</name>
<evidence type="ECO:0000256" key="1">
    <source>
        <dbReference type="SAM" id="Phobius"/>
    </source>
</evidence>
<gene>
    <name evidence="2" type="ORF">D8Y22_18745</name>
</gene>
<feature type="transmembrane region" description="Helical" evidence="1">
    <location>
        <begin position="49"/>
        <end position="72"/>
    </location>
</feature>
<protein>
    <submittedName>
        <fullName evidence="2">Uncharacterized protein</fullName>
    </submittedName>
</protein>
<evidence type="ECO:0000313" key="3">
    <source>
        <dbReference type="Proteomes" id="UP000318864"/>
    </source>
</evidence>
<evidence type="ECO:0000313" key="2">
    <source>
        <dbReference type="EMBL" id="THE63339.1"/>
    </source>
</evidence>
<proteinExistence type="predicted"/>